<sequence>MSYLKKFKGLTQALIDTKLVEEKEPSLFYLDPTVGYKNQLFQLIKELENLLETHKISAKQAYFNLLNLCVSLQTTTEPQNFSSEYLESSLFNSGLALVLGDSSIELTTTHKVEKKELLFVHLYENAKKIIPEEIINQIRQRFFTEVNPISLSEANWLLAKQLFDHLHSIQDAKLLEKTQLSILGYLRGISHQHTIREEWLNIASAIHPLPVTDYIFFKMIERGNDAIASTLDESLNPEGPSRSQQTLIDPIQKFLAQTNHLCRVEIEYNSEQHLTHTQLFPSQNLPFNAEQFATEICKLGKSLTSVERNQLKEFVWDMVKLIQEAQSLQAELVLLQKTRSRQEPITYTKVQQHHEEIKRDLQRRALSLKANADNLKSKMIDMAEIFNQIEDRMSWEKIIGIGTMIIGGIIALAGVAMLFIPPLGGALAVVGTVSLMSGAALAGIGAWGFFKAPKLSERTLDDAKAIADHYQNLGTSACRQIRDFIPGSDKQDDLTMGTNALLTF</sequence>
<keyword evidence="4" id="KW-1185">Reference proteome</keyword>
<evidence type="ECO:0000256" key="2">
    <source>
        <dbReference type="SAM" id="Phobius"/>
    </source>
</evidence>
<keyword evidence="2" id="KW-1133">Transmembrane helix</keyword>
<proteinExistence type="predicted"/>
<name>A0A0W0VC74_9GAMM</name>
<dbReference type="EMBL" id="LNYJ01000011">
    <property type="protein sequence ID" value="KTD17688.1"/>
    <property type="molecule type" value="Genomic_DNA"/>
</dbReference>
<dbReference type="PATRIC" id="fig|456.5.peg.2125"/>
<keyword evidence="2" id="KW-0472">Membrane</keyword>
<gene>
    <name evidence="3" type="ORF">Ljor_1994</name>
</gene>
<evidence type="ECO:0000313" key="3">
    <source>
        <dbReference type="EMBL" id="KTD17688.1"/>
    </source>
</evidence>
<evidence type="ECO:0000256" key="1">
    <source>
        <dbReference type="SAM" id="Coils"/>
    </source>
</evidence>
<dbReference type="Proteomes" id="UP000055035">
    <property type="component" value="Unassembled WGS sequence"/>
</dbReference>
<accession>A0A0W0VC74</accession>
<keyword evidence="1" id="KW-0175">Coiled coil</keyword>
<feature type="transmembrane region" description="Helical" evidence="2">
    <location>
        <begin position="426"/>
        <end position="450"/>
    </location>
</feature>
<comment type="caution">
    <text evidence="3">The sequence shown here is derived from an EMBL/GenBank/DDBJ whole genome shotgun (WGS) entry which is preliminary data.</text>
</comment>
<dbReference type="RefSeq" id="WP_058471420.1">
    <property type="nucleotide sequence ID" value="NZ_LNYJ01000011.1"/>
</dbReference>
<evidence type="ECO:0000313" key="4">
    <source>
        <dbReference type="Proteomes" id="UP000055035"/>
    </source>
</evidence>
<reference evidence="3 4" key="1">
    <citation type="submission" date="2015-11" db="EMBL/GenBank/DDBJ databases">
        <title>Genomic analysis of 38 Legionella species identifies large and diverse effector repertoires.</title>
        <authorList>
            <person name="Burstein D."/>
            <person name="Amaro F."/>
            <person name="Zusman T."/>
            <person name="Lifshitz Z."/>
            <person name="Cohen O."/>
            <person name="Gilbert J.A."/>
            <person name="Pupko T."/>
            <person name="Shuman H.A."/>
            <person name="Segal G."/>
        </authorList>
    </citation>
    <scope>NUCLEOTIDE SEQUENCE [LARGE SCALE GENOMIC DNA]</scope>
    <source>
        <strain evidence="3 4">BL-540</strain>
    </source>
</reference>
<keyword evidence="2" id="KW-0812">Transmembrane</keyword>
<dbReference type="AlphaFoldDB" id="A0A0W0VC74"/>
<feature type="transmembrane region" description="Helical" evidence="2">
    <location>
        <begin position="398"/>
        <end position="420"/>
    </location>
</feature>
<feature type="coiled-coil region" evidence="1">
    <location>
        <begin position="318"/>
        <end position="378"/>
    </location>
</feature>
<organism evidence="3 4">
    <name type="scientific">Legionella jordanis</name>
    <dbReference type="NCBI Taxonomy" id="456"/>
    <lineage>
        <taxon>Bacteria</taxon>
        <taxon>Pseudomonadati</taxon>
        <taxon>Pseudomonadota</taxon>
        <taxon>Gammaproteobacteria</taxon>
        <taxon>Legionellales</taxon>
        <taxon>Legionellaceae</taxon>
        <taxon>Legionella</taxon>
    </lineage>
</organism>
<protein>
    <submittedName>
        <fullName evidence="3">Uncharacterized protein</fullName>
    </submittedName>
</protein>